<feature type="compositionally biased region" description="Low complexity" evidence="1">
    <location>
        <begin position="1"/>
        <end position="10"/>
    </location>
</feature>
<dbReference type="EMBL" id="BSSA01000001">
    <property type="protein sequence ID" value="GLW68352.1"/>
    <property type="molecule type" value="Genomic_DNA"/>
</dbReference>
<feature type="region of interest" description="Disordered" evidence="1">
    <location>
        <begin position="1"/>
        <end position="109"/>
    </location>
</feature>
<sequence>MARGRAVAGPRARRSQGPGNTAGAEVDDAHLRTRGTRTRCCRASRSTGSGGGEPPQSPGRLDIEPPFSFARRGSTAVPRATYDRIGDRVPVFRSPESEHRNAGPLRFEH</sequence>
<proteinExistence type="predicted"/>
<dbReference type="Proteomes" id="UP001165041">
    <property type="component" value="Unassembled WGS sequence"/>
</dbReference>
<evidence type="ECO:0000313" key="3">
    <source>
        <dbReference type="Proteomes" id="UP001165041"/>
    </source>
</evidence>
<feature type="compositionally biased region" description="Basic residues" evidence="1">
    <location>
        <begin position="32"/>
        <end position="42"/>
    </location>
</feature>
<name>A0A9W6Q550_9ACTN</name>
<reference evidence="2" key="1">
    <citation type="submission" date="2023-02" db="EMBL/GenBank/DDBJ databases">
        <title>Kitasatospora phosalacinea NBRC 14627.</title>
        <authorList>
            <person name="Ichikawa N."/>
            <person name="Sato H."/>
            <person name="Tonouchi N."/>
        </authorList>
    </citation>
    <scope>NUCLEOTIDE SEQUENCE</scope>
    <source>
        <strain evidence="2">NBRC 14627</strain>
    </source>
</reference>
<feature type="compositionally biased region" description="Basic and acidic residues" evidence="1">
    <location>
        <begin position="95"/>
        <end position="109"/>
    </location>
</feature>
<dbReference type="AlphaFoldDB" id="A0A9W6Q550"/>
<organism evidence="2 3">
    <name type="scientific">Kitasatospora phosalacinea</name>
    <dbReference type="NCBI Taxonomy" id="2065"/>
    <lineage>
        <taxon>Bacteria</taxon>
        <taxon>Bacillati</taxon>
        <taxon>Actinomycetota</taxon>
        <taxon>Actinomycetes</taxon>
        <taxon>Kitasatosporales</taxon>
        <taxon>Streptomycetaceae</taxon>
        <taxon>Kitasatospora</taxon>
    </lineage>
</organism>
<evidence type="ECO:0000313" key="2">
    <source>
        <dbReference type="EMBL" id="GLW68352.1"/>
    </source>
</evidence>
<comment type="caution">
    <text evidence="2">The sequence shown here is derived from an EMBL/GenBank/DDBJ whole genome shotgun (WGS) entry which is preliminary data.</text>
</comment>
<accession>A0A9W6Q550</accession>
<evidence type="ECO:0000256" key="1">
    <source>
        <dbReference type="SAM" id="MobiDB-lite"/>
    </source>
</evidence>
<gene>
    <name evidence="2" type="ORF">Kpho02_06510</name>
</gene>
<protein>
    <submittedName>
        <fullName evidence="2">Uncharacterized protein</fullName>
    </submittedName>
</protein>